<keyword evidence="2" id="KW-1133">Transmembrane helix</keyword>
<dbReference type="EMBL" id="JBHUPD010000001">
    <property type="protein sequence ID" value="MFD2871941.1"/>
    <property type="molecule type" value="Genomic_DNA"/>
</dbReference>
<name>A0ABW5Y9L9_9SPHI</name>
<feature type="domain" description="Conjugative transposon TraM C-terminal" evidence="3">
    <location>
        <begin position="206"/>
        <end position="351"/>
    </location>
</feature>
<dbReference type="Pfam" id="PF12508">
    <property type="entry name" value="Transposon_TraM"/>
    <property type="match status" value="1"/>
</dbReference>
<evidence type="ECO:0000259" key="3">
    <source>
        <dbReference type="Pfam" id="PF12508"/>
    </source>
</evidence>
<keyword evidence="2" id="KW-0812">Transmembrane</keyword>
<feature type="transmembrane region" description="Helical" evidence="2">
    <location>
        <begin position="17"/>
        <end position="36"/>
    </location>
</feature>
<proteinExistence type="predicted"/>
<comment type="caution">
    <text evidence="4">The sequence shown here is derived from an EMBL/GenBank/DDBJ whole genome shotgun (WGS) entry which is preliminary data.</text>
</comment>
<evidence type="ECO:0000313" key="5">
    <source>
        <dbReference type="Proteomes" id="UP001597557"/>
    </source>
</evidence>
<gene>
    <name evidence="4" type="primary">traM</name>
    <name evidence="4" type="ORF">ACFS5N_05645</name>
</gene>
<dbReference type="Proteomes" id="UP001597557">
    <property type="component" value="Unassembled WGS sequence"/>
</dbReference>
<sequence length="356" mass="37908">MKTIISLSPQQQRQRKFLLGLPVLIIPFLTLLFWSLGGGKGNQAQAETPKGFNSQLPQAVLPGKNDLNKLSYYAQAKVDSQKRQQALQSDPYAKRAADSAGKSAALGGPNHFAGNKLNGFSGDPGAGEAKIYQQLAALQTAMNKPASAPVQTTTAVKPVTISKQTEDPELKQMNGLLEKVLDIQHPERMAAKQPTNTSPDRQFAAIPAVVEGNQKVVTGTVVKLKLLDSAVINGQTIPKGTLLYGAGNLYNQRLTIIIKNIGLGNTILPVDLTVFDKNDALEGISVPEAVTGDGLKEGADQGVQSMELMSLDGSLSAQAATAGLNTAKGLFSKKIKRVKGKIKDGHLVLLRDNKKK</sequence>
<organism evidence="4 5">
    <name type="scientific">Mucilaginibacter ximonensis</name>
    <dbReference type="NCBI Taxonomy" id="538021"/>
    <lineage>
        <taxon>Bacteria</taxon>
        <taxon>Pseudomonadati</taxon>
        <taxon>Bacteroidota</taxon>
        <taxon>Sphingobacteriia</taxon>
        <taxon>Sphingobacteriales</taxon>
        <taxon>Sphingobacteriaceae</taxon>
        <taxon>Mucilaginibacter</taxon>
    </lineage>
</organism>
<protein>
    <submittedName>
        <fullName evidence="4">Conjugative transposon protein TraM</fullName>
    </submittedName>
</protein>
<reference evidence="5" key="1">
    <citation type="journal article" date="2019" name="Int. J. Syst. Evol. Microbiol.">
        <title>The Global Catalogue of Microorganisms (GCM) 10K type strain sequencing project: providing services to taxonomists for standard genome sequencing and annotation.</title>
        <authorList>
            <consortium name="The Broad Institute Genomics Platform"/>
            <consortium name="The Broad Institute Genome Sequencing Center for Infectious Disease"/>
            <person name="Wu L."/>
            <person name="Ma J."/>
        </authorList>
    </citation>
    <scope>NUCLEOTIDE SEQUENCE [LARGE SCALE GENOMIC DNA]</scope>
    <source>
        <strain evidence="5">KCTC 22437</strain>
    </source>
</reference>
<keyword evidence="2" id="KW-0472">Membrane</keyword>
<evidence type="ECO:0000256" key="1">
    <source>
        <dbReference type="SAM" id="MobiDB-lite"/>
    </source>
</evidence>
<evidence type="ECO:0000256" key="2">
    <source>
        <dbReference type="SAM" id="Phobius"/>
    </source>
</evidence>
<feature type="region of interest" description="Disordered" evidence="1">
    <location>
        <begin position="81"/>
        <end position="103"/>
    </location>
</feature>
<dbReference type="InterPro" id="IPR055407">
    <property type="entry name" value="TraM_C"/>
</dbReference>
<accession>A0ABW5Y9L9</accession>
<keyword evidence="5" id="KW-1185">Reference proteome</keyword>
<dbReference type="RefSeq" id="WP_377183115.1">
    <property type="nucleotide sequence ID" value="NZ_JBHUPD010000001.1"/>
</dbReference>
<evidence type="ECO:0000313" key="4">
    <source>
        <dbReference type="EMBL" id="MFD2871941.1"/>
    </source>
</evidence>